<accession>A0A511N889</accession>
<reference evidence="3 4" key="1">
    <citation type="submission" date="2019-07" db="EMBL/GenBank/DDBJ databases">
        <title>Whole genome shotgun sequence of Deinococcus cellulosilyticus NBRC 106333.</title>
        <authorList>
            <person name="Hosoyama A."/>
            <person name="Uohara A."/>
            <person name="Ohji S."/>
            <person name="Ichikawa N."/>
        </authorList>
    </citation>
    <scope>NUCLEOTIDE SEQUENCE [LARGE SCALE GENOMIC DNA]</scope>
    <source>
        <strain evidence="3 4">NBRC 106333</strain>
    </source>
</reference>
<dbReference type="Proteomes" id="UP000321306">
    <property type="component" value="Unassembled WGS sequence"/>
</dbReference>
<protein>
    <recommendedName>
        <fullName evidence="5">DUF5666 domain-containing protein</fullName>
    </recommendedName>
</protein>
<feature type="region of interest" description="Disordered" evidence="1">
    <location>
        <begin position="116"/>
        <end position="189"/>
    </location>
</feature>
<proteinExistence type="predicted"/>
<sequence>MKKTILIAALLLISSPALAEDTAPKALTAVVAFAALKGQTVTFVDAAGTVIATLNPDGTLNATGDLSTVKQVVVTDAAGKSTTYALSGDLSKPGQVKVMVDGKALPLVAVLNKNSKEDKVKPGKDDDSSDDADDDNGGKDKDHHGNGNSDTNNGKSGEHHGNGNSDTENGKSGEDHGKSGDKGNSGKGK</sequence>
<keyword evidence="4" id="KW-1185">Reference proteome</keyword>
<evidence type="ECO:0000256" key="2">
    <source>
        <dbReference type="SAM" id="SignalP"/>
    </source>
</evidence>
<comment type="caution">
    <text evidence="3">The sequence shown here is derived from an EMBL/GenBank/DDBJ whole genome shotgun (WGS) entry which is preliminary data.</text>
</comment>
<dbReference type="OrthoDB" id="72700at2"/>
<evidence type="ECO:0008006" key="5">
    <source>
        <dbReference type="Google" id="ProtNLM"/>
    </source>
</evidence>
<gene>
    <name evidence="3" type="ORF">DC3_46940</name>
</gene>
<feature type="compositionally biased region" description="Basic and acidic residues" evidence="1">
    <location>
        <begin position="168"/>
        <end position="181"/>
    </location>
</feature>
<dbReference type="RefSeq" id="WP_146888915.1">
    <property type="nucleotide sequence ID" value="NZ_BJXB01000027.1"/>
</dbReference>
<evidence type="ECO:0000313" key="3">
    <source>
        <dbReference type="EMBL" id="GEM49059.1"/>
    </source>
</evidence>
<evidence type="ECO:0000313" key="4">
    <source>
        <dbReference type="Proteomes" id="UP000321306"/>
    </source>
</evidence>
<organism evidence="3 4">
    <name type="scientific">Deinococcus cellulosilyticus (strain DSM 18568 / NBRC 106333 / KACC 11606 / 5516J-15)</name>
    <dbReference type="NCBI Taxonomy" id="1223518"/>
    <lineage>
        <taxon>Bacteria</taxon>
        <taxon>Thermotogati</taxon>
        <taxon>Deinococcota</taxon>
        <taxon>Deinococci</taxon>
        <taxon>Deinococcales</taxon>
        <taxon>Deinococcaceae</taxon>
        <taxon>Deinococcus</taxon>
    </lineage>
</organism>
<feature type="compositionally biased region" description="Basic and acidic residues" evidence="1">
    <location>
        <begin position="136"/>
        <end position="145"/>
    </location>
</feature>
<dbReference type="EMBL" id="BJXB01000027">
    <property type="protein sequence ID" value="GEM49059.1"/>
    <property type="molecule type" value="Genomic_DNA"/>
</dbReference>
<feature type="chain" id="PRO_5021952063" description="DUF5666 domain-containing protein" evidence="2">
    <location>
        <begin position="20"/>
        <end position="189"/>
    </location>
</feature>
<feature type="signal peptide" evidence="2">
    <location>
        <begin position="1"/>
        <end position="19"/>
    </location>
</feature>
<evidence type="ECO:0000256" key="1">
    <source>
        <dbReference type="SAM" id="MobiDB-lite"/>
    </source>
</evidence>
<keyword evidence="2" id="KW-0732">Signal</keyword>
<name>A0A511N889_DEIC1</name>
<dbReference type="AlphaFoldDB" id="A0A511N889"/>
<feature type="compositionally biased region" description="Basic and acidic residues" evidence="1">
    <location>
        <begin position="116"/>
        <end position="126"/>
    </location>
</feature>